<reference evidence="2 3" key="1">
    <citation type="submission" date="2019-09" db="EMBL/GenBank/DDBJ databases">
        <title>The complete genome of Methanoplanus sp. FWC-SCC4.</title>
        <authorList>
            <person name="Chen S.-C."/>
            <person name="Zhou Y.-Z."/>
            <person name="Lai M.-C."/>
        </authorList>
    </citation>
    <scope>NUCLEOTIDE SEQUENCE [LARGE SCALE GENOMIC DNA]</scope>
    <source>
        <strain evidence="2 3">FWC-SCC4</strain>
    </source>
</reference>
<feature type="transmembrane region" description="Helical" evidence="1">
    <location>
        <begin position="257"/>
        <end position="274"/>
    </location>
</feature>
<accession>A0AA97FAF1</accession>
<evidence type="ECO:0000256" key="1">
    <source>
        <dbReference type="SAM" id="Phobius"/>
    </source>
</evidence>
<dbReference type="AlphaFoldDB" id="A0AA97FAF1"/>
<dbReference type="KEGG" id="mefw:F1737_00985"/>
<sequence length="277" mass="29667">MSIKNKACIVGAVLLLSALFALPVSAVIQETNGMGTVFSVNDLEKTITINSGYQYTITYSGSTPNEEWIESTQKQVTGTVPDDSALDTFKAGDPVRFIILGGDGGRYLGIAKMTEVSPKARVTDLIGDPDRMIFKQLTGGYILSTETDPICSECTGTTCEAAFSNIKVVKDSVTLTEEKLLPGKSYIYETKNPEDYDFSILFVKGEAAANICSSTKDMMMTGPQPVSVYEIHITPGKLPATKTPAAETQAPTQESPGFAFLITATAIAGAVLFIKRD</sequence>
<gene>
    <name evidence="2" type="ORF">F1737_00985</name>
</gene>
<evidence type="ECO:0000313" key="2">
    <source>
        <dbReference type="EMBL" id="WOF15354.1"/>
    </source>
</evidence>
<dbReference type="GeneID" id="85228700"/>
<name>A0AA97FAF1_9EURY</name>
<protein>
    <submittedName>
        <fullName evidence="2">Uncharacterized protein</fullName>
    </submittedName>
</protein>
<dbReference type="Proteomes" id="UP001301797">
    <property type="component" value="Chromosome"/>
</dbReference>
<keyword evidence="1" id="KW-1133">Transmembrane helix</keyword>
<evidence type="ECO:0000313" key="3">
    <source>
        <dbReference type="Proteomes" id="UP001301797"/>
    </source>
</evidence>
<organism evidence="2 3">
    <name type="scientific">Methanochimaera problematica</name>
    <dbReference type="NCBI Taxonomy" id="2609417"/>
    <lineage>
        <taxon>Archaea</taxon>
        <taxon>Methanobacteriati</taxon>
        <taxon>Methanobacteriota</taxon>
        <taxon>Stenosarchaea group</taxon>
        <taxon>Methanomicrobia</taxon>
        <taxon>Methanomicrobiales</taxon>
        <taxon>Methanomicrobiaceae</taxon>
        <taxon>Methanochimaera</taxon>
    </lineage>
</organism>
<dbReference type="RefSeq" id="WP_317136923.1">
    <property type="nucleotide sequence ID" value="NZ_CP043875.1"/>
</dbReference>
<proteinExistence type="predicted"/>
<keyword evidence="3" id="KW-1185">Reference proteome</keyword>
<dbReference type="EMBL" id="CP043875">
    <property type="protein sequence ID" value="WOF15354.1"/>
    <property type="molecule type" value="Genomic_DNA"/>
</dbReference>
<keyword evidence="1" id="KW-0812">Transmembrane</keyword>
<keyword evidence="1" id="KW-0472">Membrane</keyword>